<dbReference type="Gene3D" id="3.40.50.300">
    <property type="entry name" value="P-loop containing nucleotide triphosphate hydrolases"/>
    <property type="match status" value="2"/>
</dbReference>
<dbReference type="InterPro" id="IPR027785">
    <property type="entry name" value="UvrD-like_helicase_C"/>
</dbReference>
<reference evidence="5 6" key="1">
    <citation type="submission" date="2018-02" db="EMBL/GenBank/DDBJ databases">
        <authorList>
            <person name="Rodrigo-Torres L."/>
            <person name="Arahal R. D."/>
            <person name="Lucena T."/>
        </authorList>
    </citation>
    <scope>NUCLEOTIDE SEQUENCE [LARGE SCALE GENOMIC DNA]</scope>
    <source>
        <strain evidence="5 6">CECT 9267</strain>
    </source>
</reference>
<dbReference type="GO" id="GO:0000725">
    <property type="term" value="P:recombinational repair"/>
    <property type="evidence" value="ECO:0007669"/>
    <property type="project" value="TreeGrafter"/>
</dbReference>
<dbReference type="GO" id="GO:0003677">
    <property type="term" value="F:DNA binding"/>
    <property type="evidence" value="ECO:0007669"/>
    <property type="project" value="InterPro"/>
</dbReference>
<dbReference type="PANTHER" id="PTHR11070:SF17">
    <property type="entry name" value="DNA HELICASE IV"/>
    <property type="match status" value="1"/>
</dbReference>
<organism evidence="5 6">
    <name type="scientific">Latilactobacillus sakei</name>
    <name type="common">Lactobacillus sakei</name>
    <dbReference type="NCBI Taxonomy" id="1599"/>
    <lineage>
        <taxon>Bacteria</taxon>
        <taxon>Bacillati</taxon>
        <taxon>Bacillota</taxon>
        <taxon>Bacilli</taxon>
        <taxon>Lactobacillales</taxon>
        <taxon>Lactobacillaceae</taxon>
        <taxon>Latilactobacillus</taxon>
    </lineage>
</organism>
<dbReference type="InterPro" id="IPR000212">
    <property type="entry name" value="DNA_helicase_UvrD/REP"/>
</dbReference>
<dbReference type="RefSeq" id="WP_035147301.1">
    <property type="nucleotide sequence ID" value="NZ_CABFKU010000045.1"/>
</dbReference>
<dbReference type="EC" id="3.6.4.12" evidence="5"/>
<keyword evidence="1" id="KW-0547">Nucleotide-binding</keyword>
<comment type="caution">
    <text evidence="5">The sequence shown here is derived from an EMBL/GenBank/DDBJ whole genome shotgun (WGS) entry which is preliminary data.</text>
</comment>
<dbReference type="Pfam" id="PF13538">
    <property type="entry name" value="UvrD_C_2"/>
    <property type="match status" value="1"/>
</dbReference>
<dbReference type="GO" id="GO:0005524">
    <property type="term" value="F:ATP binding"/>
    <property type="evidence" value="ECO:0007669"/>
    <property type="project" value="UniProtKB-UniRule"/>
</dbReference>
<evidence type="ECO:0000313" key="5">
    <source>
        <dbReference type="EMBL" id="SPE21875.1"/>
    </source>
</evidence>
<dbReference type="InterPro" id="IPR027417">
    <property type="entry name" value="P-loop_NTPase"/>
</dbReference>
<evidence type="ECO:0000256" key="3">
    <source>
        <dbReference type="ARBA" id="ARBA00022806"/>
    </source>
</evidence>
<proteinExistence type="predicted"/>
<keyword evidence="2 5" id="KW-0378">Hydrolase</keyword>
<dbReference type="NCBIfam" id="NF041464">
    <property type="entry name" value="HelD_BACSU"/>
    <property type="match status" value="1"/>
</dbReference>
<dbReference type="PANTHER" id="PTHR11070">
    <property type="entry name" value="UVRD / RECB / PCRA DNA HELICASE FAMILY MEMBER"/>
    <property type="match status" value="1"/>
</dbReference>
<sequence length="765" mass="86952">MLQEETQQQEQARVNLTVDQVNQRLTVINQQLDNAYNETKDIEQRYGDTTKVNITEVDDRMETNAAVQQQKQLVAAAVENEKLLTTQQKRLTDLVDSPYFGRIDINEDGEEESLYIGTATFINEQDQFLVYDWRAPIASIYYNGTLGTVSYDTPNGPVKVDLTLKRQFKIKNGQIEHLFDTNETVGDELLQAVLGQQSDEYMQNIVATIQKEQNDIIRDTTADLLIVQGVAGSGKTSAVLQRIAFLLYHSRSNLEADQMVLFSPNRLFSHYISDVLPSLGEKNMRQVTMAEFLSHRFSGLQVETLFDRFEKDQASFPEMTQAMRRFKESAPFMQQIAAYVKQVSTQPLAFNDLYFEDRPFFTKAQINKIYLDLPHNMRPGDKFIATKNTLIKRLKRQINLEVHLDWVAEKIDTLSDDDYRAIVGDREFDSGDLEQAFIAREIVQNYFADLYDAIYNDYFLDVYTEYQNFLRTACPETIPSAVWAAMIETVAQNNERHLVGLSDAAPILYLRDLLTDSGQNHSIQYLFVDEMQDYSIAQFVYLQHAFPNAKFTILGDYAQDVFTATYQAGNFIERLCAAFPKLKTNQISLTKSYRATAPITNFAKALLPKETALQAFSRDGRLPRVITATKAASLNALTQEIFHLQKRHATIAILTKDQQTARQLFASLTPDDQVTLISETTRSLPKGVLVLPLYLAKGLEFDAVIGYDISATTFGQASDVDLLYTLMTRAMHDLTLLGIDTLSPLIADLDHQYYQSVTTTKETIA</sequence>
<evidence type="ECO:0000256" key="2">
    <source>
        <dbReference type="ARBA" id="ARBA00022801"/>
    </source>
</evidence>
<dbReference type="SUPFAM" id="SSF52540">
    <property type="entry name" value="P-loop containing nucleoside triphosphate hydrolases"/>
    <property type="match status" value="1"/>
</dbReference>
<accession>A0A9N7IZU2</accession>
<evidence type="ECO:0000256" key="4">
    <source>
        <dbReference type="ARBA" id="ARBA00022840"/>
    </source>
</evidence>
<dbReference type="AlphaFoldDB" id="A0A9N7IZU2"/>
<dbReference type="GO" id="GO:0043138">
    <property type="term" value="F:3'-5' DNA helicase activity"/>
    <property type="evidence" value="ECO:0007669"/>
    <property type="project" value="TreeGrafter"/>
</dbReference>
<dbReference type="EMBL" id="OKRC01000007">
    <property type="protein sequence ID" value="SPE21875.1"/>
    <property type="molecule type" value="Genomic_DNA"/>
</dbReference>
<dbReference type="PROSITE" id="PS51198">
    <property type="entry name" value="UVRD_HELICASE_ATP_BIND"/>
    <property type="match status" value="1"/>
</dbReference>
<protein>
    <submittedName>
        <fullName evidence="5">Helicase IV</fullName>
        <ecNumber evidence="5">3.6.4.12</ecNumber>
    </submittedName>
</protein>
<dbReference type="Proteomes" id="UP000239650">
    <property type="component" value="Unassembled WGS sequence"/>
</dbReference>
<evidence type="ECO:0000313" key="6">
    <source>
        <dbReference type="Proteomes" id="UP000239650"/>
    </source>
</evidence>
<dbReference type="Pfam" id="PF13245">
    <property type="entry name" value="AAA_19"/>
    <property type="match status" value="1"/>
</dbReference>
<keyword evidence="3 5" id="KW-0347">Helicase</keyword>
<name>A0A9N7IZU2_LATSK</name>
<dbReference type="GO" id="GO:0005829">
    <property type="term" value="C:cytosol"/>
    <property type="evidence" value="ECO:0007669"/>
    <property type="project" value="TreeGrafter"/>
</dbReference>
<dbReference type="InterPro" id="IPR048228">
    <property type="entry name" value="HelD_bacillota"/>
</dbReference>
<evidence type="ECO:0000256" key="1">
    <source>
        <dbReference type="ARBA" id="ARBA00022741"/>
    </source>
</evidence>
<keyword evidence="4" id="KW-0067">ATP-binding</keyword>
<dbReference type="InterPro" id="IPR014016">
    <property type="entry name" value="UvrD-like_ATP-bd"/>
</dbReference>
<gene>
    <name evidence="5" type="primary">helD_2</name>
    <name evidence="5" type="ORF">LAS9267_01563</name>
</gene>
<dbReference type="GO" id="GO:0016787">
    <property type="term" value="F:hydrolase activity"/>
    <property type="evidence" value="ECO:0007669"/>
    <property type="project" value="UniProtKB-UniRule"/>
</dbReference>